<keyword evidence="3" id="KW-1185">Reference proteome</keyword>
<evidence type="ECO:0000313" key="2">
    <source>
        <dbReference type="EMBL" id="GMI37853.1"/>
    </source>
</evidence>
<feature type="region of interest" description="Disordered" evidence="1">
    <location>
        <begin position="162"/>
        <end position="247"/>
    </location>
</feature>
<gene>
    <name evidence="2" type="ORF">TrCOL_g7951</name>
</gene>
<feature type="compositionally biased region" description="Polar residues" evidence="1">
    <location>
        <begin position="93"/>
        <end position="104"/>
    </location>
</feature>
<sequence>MSFFSESPRFVSGVVRDGCIVADSASLRATDSVGPGSYNIKTKETIAERTGQKYGQGKVSINIKSPGRSSPNRSVNTSQSGRSTVGREVPRTPTGTFGSAQRSSSINRDFVKGGVVFNASKAEVNATVGPGSYQDAHYRGSPSVVASTMLHRSFNVRINSGGRKEGKVTLNTGSGRTPRRREGYEGASFSPRPTATPKSGARINNVETPRTKKKNMKGKALFNSPHFSRPHDRDYVTAQSKLNSQKQ</sequence>
<feature type="region of interest" description="Disordered" evidence="1">
    <location>
        <begin position="50"/>
        <end position="104"/>
    </location>
</feature>
<dbReference type="EMBL" id="BRYA01000077">
    <property type="protein sequence ID" value="GMI37853.1"/>
    <property type="molecule type" value="Genomic_DNA"/>
</dbReference>
<protein>
    <submittedName>
        <fullName evidence="2">Uncharacterized protein</fullName>
    </submittedName>
</protein>
<accession>A0A9W7G6N5</accession>
<comment type="caution">
    <text evidence="2">The sequence shown here is derived from an EMBL/GenBank/DDBJ whole genome shotgun (WGS) entry which is preliminary data.</text>
</comment>
<feature type="compositionally biased region" description="Polar residues" evidence="1">
    <location>
        <begin position="67"/>
        <end position="83"/>
    </location>
</feature>
<name>A0A9W7G6N5_9STRA</name>
<organism evidence="2 3">
    <name type="scientific">Triparma columacea</name>
    <dbReference type="NCBI Taxonomy" id="722753"/>
    <lineage>
        <taxon>Eukaryota</taxon>
        <taxon>Sar</taxon>
        <taxon>Stramenopiles</taxon>
        <taxon>Ochrophyta</taxon>
        <taxon>Bolidophyceae</taxon>
        <taxon>Parmales</taxon>
        <taxon>Triparmaceae</taxon>
        <taxon>Triparma</taxon>
    </lineage>
</organism>
<evidence type="ECO:0000313" key="3">
    <source>
        <dbReference type="Proteomes" id="UP001165065"/>
    </source>
</evidence>
<reference evidence="3" key="1">
    <citation type="journal article" date="2023" name="Commun. Biol.">
        <title>Genome analysis of Parmales, the sister group of diatoms, reveals the evolutionary specialization of diatoms from phago-mixotrophs to photoautotrophs.</title>
        <authorList>
            <person name="Ban H."/>
            <person name="Sato S."/>
            <person name="Yoshikawa S."/>
            <person name="Yamada K."/>
            <person name="Nakamura Y."/>
            <person name="Ichinomiya M."/>
            <person name="Sato N."/>
            <person name="Blanc-Mathieu R."/>
            <person name="Endo H."/>
            <person name="Kuwata A."/>
            <person name="Ogata H."/>
        </authorList>
    </citation>
    <scope>NUCLEOTIDE SEQUENCE [LARGE SCALE GENOMIC DNA]</scope>
</reference>
<proteinExistence type="predicted"/>
<feature type="compositionally biased region" description="Polar residues" evidence="1">
    <location>
        <begin position="237"/>
        <end position="247"/>
    </location>
</feature>
<dbReference type="Proteomes" id="UP001165065">
    <property type="component" value="Unassembled WGS sequence"/>
</dbReference>
<dbReference type="AlphaFoldDB" id="A0A9W7G6N5"/>
<dbReference type="OrthoDB" id="195199at2759"/>
<evidence type="ECO:0000256" key="1">
    <source>
        <dbReference type="SAM" id="MobiDB-lite"/>
    </source>
</evidence>